<dbReference type="AlphaFoldDB" id="A0A8C0X9F2"/>
<dbReference type="Gene3D" id="2.60.40.10">
    <property type="entry name" value="Immunoglobulins"/>
    <property type="match status" value="1"/>
</dbReference>
<dbReference type="InterPro" id="IPR013783">
    <property type="entry name" value="Ig-like_fold"/>
</dbReference>
<evidence type="ECO:0000259" key="8">
    <source>
        <dbReference type="PROSITE" id="PS50835"/>
    </source>
</evidence>
<dbReference type="FunFam" id="2.60.40.10:FF:001083">
    <property type="entry name" value="T cell receptor gamma constant 2"/>
    <property type="match status" value="1"/>
</dbReference>
<evidence type="ECO:0000256" key="1">
    <source>
        <dbReference type="ARBA" id="ARBA00004370"/>
    </source>
</evidence>
<name>A0A8C0X9F2_CASCN</name>
<evidence type="ECO:0000256" key="3">
    <source>
        <dbReference type="ARBA" id="ARBA00022989"/>
    </source>
</evidence>
<dbReference type="CDD" id="cd07697">
    <property type="entry name" value="IgC1_TCR_gamma"/>
    <property type="match status" value="1"/>
</dbReference>
<dbReference type="InterPro" id="IPR007110">
    <property type="entry name" value="Ig-like_dom"/>
</dbReference>
<evidence type="ECO:0000256" key="2">
    <source>
        <dbReference type="ARBA" id="ARBA00022692"/>
    </source>
</evidence>
<dbReference type="InterPro" id="IPR051117">
    <property type="entry name" value="TRG_var/const_region"/>
</dbReference>
<keyword evidence="2 7" id="KW-0812">Transmembrane</keyword>
<dbReference type="InterPro" id="IPR003597">
    <property type="entry name" value="Ig_C1-set"/>
</dbReference>
<sequence length="221" mass="25061">FQRSPEVQHVRTKSLNCLSCHEDFCKSCEHCDSTGWIKIFGEGTKVIVTAPDISLDADISPKPTIFLPSIAETNLHNAGTYLCLLEKFFPDVIKVHWKEKGDNKVLESQQGNTMKTNDTYMKFSWLTVSGKAMNKEHNCIVKHENNKKGVDQYILFPPIKKVSMDPTTCSNDENDVLRVQLTNTSAYYTYLLLLLKSTVHLAIVIFCLYRRTDMCGNGKTS</sequence>
<accession>A0A8C0X9F2</accession>
<dbReference type="GO" id="GO:0016020">
    <property type="term" value="C:membrane"/>
    <property type="evidence" value="ECO:0007669"/>
    <property type="project" value="UniProtKB-SubCell"/>
</dbReference>
<keyword evidence="5" id="KW-0675">Receptor</keyword>
<gene>
    <name evidence="9" type="primary">LOC109697730</name>
</gene>
<dbReference type="SUPFAM" id="SSF48726">
    <property type="entry name" value="Immunoglobulin"/>
    <property type="match status" value="1"/>
</dbReference>
<dbReference type="Ensembl" id="ENSCCNT00000031069.1">
    <property type="protein sequence ID" value="ENSCCNP00000024364.1"/>
    <property type="gene ID" value="ENSCCNG00000023868.1"/>
</dbReference>
<reference evidence="9" key="1">
    <citation type="submission" date="2023-09" db="UniProtKB">
        <authorList>
            <consortium name="Ensembl"/>
        </authorList>
    </citation>
    <scope>IDENTIFICATION</scope>
</reference>
<organism evidence="9">
    <name type="scientific">Castor canadensis</name>
    <name type="common">American beaver</name>
    <dbReference type="NCBI Taxonomy" id="51338"/>
    <lineage>
        <taxon>Eukaryota</taxon>
        <taxon>Metazoa</taxon>
        <taxon>Chordata</taxon>
        <taxon>Craniata</taxon>
        <taxon>Vertebrata</taxon>
        <taxon>Euteleostomi</taxon>
        <taxon>Mammalia</taxon>
        <taxon>Eutheria</taxon>
        <taxon>Euarchontoglires</taxon>
        <taxon>Glires</taxon>
        <taxon>Rodentia</taxon>
        <taxon>Castorimorpha</taxon>
        <taxon>Castoridae</taxon>
        <taxon>Castor</taxon>
    </lineage>
</organism>
<dbReference type="PROSITE" id="PS50835">
    <property type="entry name" value="IG_LIKE"/>
    <property type="match status" value="1"/>
</dbReference>
<feature type="domain" description="Ig-like" evidence="8">
    <location>
        <begin position="61"/>
        <end position="151"/>
    </location>
</feature>
<keyword evidence="4 7" id="KW-0472">Membrane</keyword>
<dbReference type="PANTHER" id="PTHR19256">
    <property type="entry name" value="T-CELL RECEPTOR GAMMA CHAIN"/>
    <property type="match status" value="1"/>
</dbReference>
<comment type="subcellular location">
    <subcellularLocation>
        <location evidence="1">Membrane</location>
    </subcellularLocation>
</comment>
<keyword evidence="6" id="KW-0393">Immunoglobulin domain</keyword>
<evidence type="ECO:0000256" key="5">
    <source>
        <dbReference type="ARBA" id="ARBA00023170"/>
    </source>
</evidence>
<dbReference type="PANTHER" id="PTHR19256:SF65">
    <property type="entry name" value="T CELL RECEPTOR GAMMA CONSTANT 1-RELATED"/>
    <property type="match status" value="1"/>
</dbReference>
<dbReference type="SMART" id="SM00407">
    <property type="entry name" value="IGc1"/>
    <property type="match status" value="1"/>
</dbReference>
<evidence type="ECO:0000256" key="6">
    <source>
        <dbReference type="ARBA" id="ARBA00023319"/>
    </source>
</evidence>
<dbReference type="Pfam" id="PF07654">
    <property type="entry name" value="C1-set"/>
    <property type="match status" value="1"/>
</dbReference>
<keyword evidence="3 7" id="KW-1133">Transmembrane helix</keyword>
<dbReference type="InterPro" id="IPR036179">
    <property type="entry name" value="Ig-like_dom_sf"/>
</dbReference>
<feature type="transmembrane region" description="Helical" evidence="7">
    <location>
        <begin position="187"/>
        <end position="209"/>
    </location>
</feature>
<evidence type="ECO:0000313" key="9">
    <source>
        <dbReference type="Ensembl" id="ENSCCNP00000024364.1"/>
    </source>
</evidence>
<protein>
    <recommendedName>
        <fullName evidence="8">Ig-like domain-containing protein</fullName>
    </recommendedName>
</protein>
<evidence type="ECO:0000256" key="4">
    <source>
        <dbReference type="ARBA" id="ARBA00023136"/>
    </source>
</evidence>
<proteinExistence type="predicted"/>
<evidence type="ECO:0000256" key="7">
    <source>
        <dbReference type="SAM" id="Phobius"/>
    </source>
</evidence>